<dbReference type="Proteomes" id="UP001302321">
    <property type="component" value="Unassembled WGS sequence"/>
</dbReference>
<evidence type="ECO:0000259" key="1">
    <source>
        <dbReference type="Pfam" id="PF01636"/>
    </source>
</evidence>
<reference evidence="2" key="1">
    <citation type="journal article" date="2023" name="Mol. Phylogenet. Evol.">
        <title>Genome-scale phylogeny and comparative genomics of the fungal order Sordariales.</title>
        <authorList>
            <person name="Hensen N."/>
            <person name="Bonometti L."/>
            <person name="Westerberg I."/>
            <person name="Brannstrom I.O."/>
            <person name="Guillou S."/>
            <person name="Cros-Aarteil S."/>
            <person name="Calhoun S."/>
            <person name="Haridas S."/>
            <person name="Kuo A."/>
            <person name="Mondo S."/>
            <person name="Pangilinan J."/>
            <person name="Riley R."/>
            <person name="LaButti K."/>
            <person name="Andreopoulos B."/>
            <person name="Lipzen A."/>
            <person name="Chen C."/>
            <person name="Yan M."/>
            <person name="Daum C."/>
            <person name="Ng V."/>
            <person name="Clum A."/>
            <person name="Steindorff A."/>
            <person name="Ohm R.A."/>
            <person name="Martin F."/>
            <person name="Silar P."/>
            <person name="Natvig D.O."/>
            <person name="Lalanne C."/>
            <person name="Gautier V."/>
            <person name="Ament-Velasquez S.L."/>
            <person name="Kruys A."/>
            <person name="Hutchinson M.I."/>
            <person name="Powell A.J."/>
            <person name="Barry K."/>
            <person name="Miller A.N."/>
            <person name="Grigoriev I.V."/>
            <person name="Debuchy R."/>
            <person name="Gladieux P."/>
            <person name="Hiltunen Thoren M."/>
            <person name="Johannesson H."/>
        </authorList>
    </citation>
    <scope>NUCLEOTIDE SEQUENCE</scope>
    <source>
        <strain evidence="2">CBS 892.96</strain>
    </source>
</reference>
<reference evidence="2" key="2">
    <citation type="submission" date="2023-05" db="EMBL/GenBank/DDBJ databases">
        <authorList>
            <consortium name="Lawrence Berkeley National Laboratory"/>
            <person name="Steindorff A."/>
            <person name="Hensen N."/>
            <person name="Bonometti L."/>
            <person name="Westerberg I."/>
            <person name="Brannstrom I.O."/>
            <person name="Guillou S."/>
            <person name="Cros-Aarteil S."/>
            <person name="Calhoun S."/>
            <person name="Haridas S."/>
            <person name="Kuo A."/>
            <person name="Mondo S."/>
            <person name="Pangilinan J."/>
            <person name="Riley R."/>
            <person name="Labutti K."/>
            <person name="Andreopoulos B."/>
            <person name="Lipzen A."/>
            <person name="Chen C."/>
            <person name="Yanf M."/>
            <person name="Daum C."/>
            <person name="Ng V."/>
            <person name="Clum A."/>
            <person name="Ohm R."/>
            <person name="Martin F."/>
            <person name="Silar P."/>
            <person name="Natvig D."/>
            <person name="Lalanne C."/>
            <person name="Gautier V."/>
            <person name="Ament-Velasquez S.L."/>
            <person name="Kruys A."/>
            <person name="Hutchinson M.I."/>
            <person name="Powell A.J."/>
            <person name="Barry K."/>
            <person name="Miller A.N."/>
            <person name="Grigoriev I.V."/>
            <person name="Debuchy R."/>
            <person name="Gladieux P."/>
            <person name="Thoren M.H."/>
            <person name="Johannesson H."/>
        </authorList>
    </citation>
    <scope>NUCLEOTIDE SEQUENCE</scope>
    <source>
        <strain evidence="2">CBS 892.96</strain>
    </source>
</reference>
<dbReference type="InterPro" id="IPR051678">
    <property type="entry name" value="AGP_Transferase"/>
</dbReference>
<dbReference type="Gene3D" id="3.90.1200.10">
    <property type="match status" value="1"/>
</dbReference>
<proteinExistence type="predicted"/>
<dbReference type="PANTHER" id="PTHR21310:SF54">
    <property type="entry name" value="AMINOGLYCOSIDE PHOSPHOTRANSFERASE DOMAIN-CONTAINING PROTEIN"/>
    <property type="match status" value="1"/>
</dbReference>
<protein>
    <submittedName>
        <fullName evidence="2">PH-response transcription factor</fullName>
    </submittedName>
</protein>
<dbReference type="PANTHER" id="PTHR21310">
    <property type="entry name" value="AMINOGLYCOSIDE PHOSPHOTRANSFERASE-RELATED-RELATED"/>
    <property type="match status" value="1"/>
</dbReference>
<dbReference type="SUPFAM" id="SSF56112">
    <property type="entry name" value="Protein kinase-like (PK-like)"/>
    <property type="match status" value="1"/>
</dbReference>
<evidence type="ECO:0000313" key="3">
    <source>
        <dbReference type="Proteomes" id="UP001302321"/>
    </source>
</evidence>
<dbReference type="InterPro" id="IPR002575">
    <property type="entry name" value="Aminoglycoside_PTrfase"/>
</dbReference>
<accession>A0AAN6W5K1</accession>
<dbReference type="Pfam" id="PF01636">
    <property type="entry name" value="APH"/>
    <property type="match status" value="1"/>
</dbReference>
<evidence type="ECO:0000313" key="2">
    <source>
        <dbReference type="EMBL" id="KAK4175363.1"/>
    </source>
</evidence>
<organism evidence="2 3">
    <name type="scientific">Triangularia setosa</name>
    <dbReference type="NCBI Taxonomy" id="2587417"/>
    <lineage>
        <taxon>Eukaryota</taxon>
        <taxon>Fungi</taxon>
        <taxon>Dikarya</taxon>
        <taxon>Ascomycota</taxon>
        <taxon>Pezizomycotina</taxon>
        <taxon>Sordariomycetes</taxon>
        <taxon>Sordariomycetidae</taxon>
        <taxon>Sordariales</taxon>
        <taxon>Podosporaceae</taxon>
        <taxon>Triangularia</taxon>
    </lineage>
</organism>
<name>A0AAN6W5K1_9PEZI</name>
<dbReference type="AlphaFoldDB" id="A0AAN6W5K1"/>
<dbReference type="InterPro" id="IPR011009">
    <property type="entry name" value="Kinase-like_dom_sf"/>
</dbReference>
<gene>
    <name evidence="2" type="ORF">QBC36DRAFT_347143</name>
</gene>
<feature type="domain" description="Aminoglycoside phosphotransferase" evidence="1">
    <location>
        <begin position="80"/>
        <end position="235"/>
    </location>
</feature>
<comment type="caution">
    <text evidence="2">The sequence shown here is derived from an EMBL/GenBank/DDBJ whole genome shotgun (WGS) entry which is preliminary data.</text>
</comment>
<dbReference type="EMBL" id="MU866237">
    <property type="protein sequence ID" value="KAK4175363.1"/>
    <property type="molecule type" value="Genomic_DNA"/>
</dbReference>
<sequence>MLRLLCHWRPILQPFYDTANLTTTGLTGWARNKESGCPNADDLNRPPPVRIPELGLLVKYGTQVTRTEMDTQCFIRQRLQGTVDVPEVVSWVEDNNQGFIYMTLIDAPTLAECWNNLTEFERQSICHELHDMVQKWRELGQEPEEAYIDRSDLCGPWVGSDAVQMFQEACYIGLADDSPIIFTHGDLVPCNILITEGENPRVAAIIDWAQAGWYPCYWEWCKAKWVMIPQDDMDRAAQEIWKQTYLPLVIDPLSETDIYHPWFYFALSNI</sequence>
<keyword evidence="3" id="KW-1185">Reference proteome</keyword>